<keyword evidence="8" id="KW-0175">Coiled coil</keyword>
<evidence type="ECO:0000256" key="1">
    <source>
        <dbReference type="ARBA" id="ARBA00004141"/>
    </source>
</evidence>
<dbReference type="Pfam" id="PF01496">
    <property type="entry name" value="V_ATPase_I"/>
    <property type="match status" value="1"/>
</dbReference>
<feature type="transmembrane region" description="Helical" evidence="10">
    <location>
        <begin position="594"/>
        <end position="618"/>
    </location>
</feature>
<evidence type="ECO:0000256" key="3">
    <source>
        <dbReference type="ARBA" id="ARBA00022448"/>
    </source>
</evidence>
<feature type="transmembrane region" description="Helical" evidence="10">
    <location>
        <begin position="796"/>
        <end position="813"/>
    </location>
</feature>
<evidence type="ECO:0008006" key="13">
    <source>
        <dbReference type="Google" id="ProtNLM"/>
    </source>
</evidence>
<keyword evidence="7 10" id="KW-0472">Membrane</keyword>
<evidence type="ECO:0000256" key="10">
    <source>
        <dbReference type="SAM" id="Phobius"/>
    </source>
</evidence>
<feature type="transmembrane region" description="Helical" evidence="10">
    <location>
        <begin position="630"/>
        <end position="652"/>
    </location>
</feature>
<dbReference type="PANTHER" id="PTHR11629">
    <property type="entry name" value="VACUOLAR PROTON ATPASES"/>
    <property type="match status" value="1"/>
</dbReference>
<keyword evidence="5 10" id="KW-1133">Transmembrane helix</keyword>
<reference evidence="11 12" key="1">
    <citation type="journal article" date="2023" name="Nucleic Acids Res.">
        <title>The hologenome of Daphnia magna reveals possible DNA methylation and microbiome-mediated evolution of the host genome.</title>
        <authorList>
            <person name="Chaturvedi A."/>
            <person name="Li X."/>
            <person name="Dhandapani V."/>
            <person name="Marshall H."/>
            <person name="Kissane S."/>
            <person name="Cuenca-Cambronero M."/>
            <person name="Asole G."/>
            <person name="Calvet F."/>
            <person name="Ruiz-Romero M."/>
            <person name="Marangio P."/>
            <person name="Guigo R."/>
            <person name="Rago D."/>
            <person name="Mirbahai L."/>
            <person name="Eastwood N."/>
            <person name="Colbourne J.K."/>
            <person name="Zhou J."/>
            <person name="Mallon E."/>
            <person name="Orsini L."/>
        </authorList>
    </citation>
    <scope>NUCLEOTIDE SEQUENCE [LARGE SCALE GENOMIC DNA]</scope>
    <source>
        <strain evidence="11">LRV0_1</strain>
    </source>
</reference>
<organism evidence="11 12">
    <name type="scientific">Daphnia magna</name>
    <dbReference type="NCBI Taxonomy" id="35525"/>
    <lineage>
        <taxon>Eukaryota</taxon>
        <taxon>Metazoa</taxon>
        <taxon>Ecdysozoa</taxon>
        <taxon>Arthropoda</taxon>
        <taxon>Crustacea</taxon>
        <taxon>Branchiopoda</taxon>
        <taxon>Diplostraca</taxon>
        <taxon>Cladocera</taxon>
        <taxon>Anomopoda</taxon>
        <taxon>Daphniidae</taxon>
        <taxon>Daphnia</taxon>
    </lineage>
</organism>
<evidence type="ECO:0000256" key="5">
    <source>
        <dbReference type="ARBA" id="ARBA00022989"/>
    </source>
</evidence>
<evidence type="ECO:0000313" key="11">
    <source>
        <dbReference type="EMBL" id="KAK4010729.1"/>
    </source>
</evidence>
<sequence>MAGSLHHKKGLRKLFIWFSNELYTQQQEIGREAVGDKCFIFLLRFSNVANPVEYFLILAILFQSAVAAPTNFLQPFESFFNQQKVQSGSETELKARSIDTNGGFTKERNFFEDFKIPDDFGKNFPQYTELTKSETESGQTSQTARVPQKNEYYSYSFSTPVEDVSGDDVIAVVNVKHSPKVYFYQVAEAGPRHLKVMSEKMSLYQLFLQNESAYRCMSELGELGCVEFRDLNSEATAFQRTFSAEVTRCNEMERKLRYLEGQIVKEDIKIEELLDMPAAPLPKEMVDLEAALDKMESELREINVNAEALNKNFGSLTEMKLTLQNAENYLADRDGIFGVNETTSAAVAPEEGMTQLNMQRFRFVTGVVSTEKAQGFERILWRAGRGNIYLRISPLAEPLKDPVTGNDVHKSVFIAFYQGEQLKGRVKKICEGYHAALYPCPESAGLRRETSVGVYSRLQDLTTILDQTKEHRHRVLVAAAKHLRTWIVKVRKIKGIFHTLNMLSVDVTSKALVAECWIPDADVYKVRLALKQGSEASDSAFPPILNELPTNAKPPTYFRTNKFTHGFQALVNAYGMANYREVNPGLYTIITFPFLFAVMFGDGGHALIVTMFASWMCLNEEKLSKVKGEVFGIIFGGRYIILLMGIFSIYTGFIYNDFFAKAFNIFGSAWVVNYRSEGRPGEEYLIGEGSMESAMLVPDRHYDVCPNRTTSKAYDFDNATDFQSCGHYRQYPYPFGVDPVWVIAENKIVFLNSYKMKLSIILGVFHMSFGVFLNLWNFTYFKRRVSILLEFLPRILFFWPLFGYMMSLMFLKWVKYGANKEERELKSDCAPSILITFINMMLLSYSEEKTRPPNEECKTVFMFGDDEGVTQKTLQIAFVLIAVLSVPVLLFGTPIQFKMKMNRMNKAKNNYSHSGSLGSSGHGDPADREPIVNSTLHVESGGKHDVHDGHSGDYDQNQGSNDDEHNTFGDVMIYQAIHTIEYVLECISHTASYLRLWALSLAHSQLSEVLWFMVLRIGFKALPGYLGSISIFLTFAFWAGATVSILIAMEGMSAFLHTLRLHWVEFQSKFYKGEGVKFHAFHFKRVTDDAKDD</sequence>
<keyword evidence="6" id="KW-0406">Ion transport</keyword>
<evidence type="ECO:0000256" key="7">
    <source>
        <dbReference type="ARBA" id="ARBA00023136"/>
    </source>
</evidence>
<proteinExistence type="inferred from homology"/>
<comment type="subcellular location">
    <subcellularLocation>
        <location evidence="1">Membrane</location>
        <topology evidence="1">Multi-pass membrane protein</topology>
    </subcellularLocation>
</comment>
<dbReference type="Proteomes" id="UP001234178">
    <property type="component" value="Unassembled WGS sequence"/>
</dbReference>
<feature type="compositionally biased region" description="Low complexity" evidence="9">
    <location>
        <begin position="910"/>
        <end position="923"/>
    </location>
</feature>
<dbReference type="EMBL" id="JAOYFB010000003">
    <property type="protein sequence ID" value="KAK4010729.1"/>
    <property type="molecule type" value="Genomic_DNA"/>
</dbReference>
<protein>
    <recommendedName>
        <fullName evidence="13">V-type proton ATPase subunit a</fullName>
    </recommendedName>
</protein>
<evidence type="ECO:0000256" key="4">
    <source>
        <dbReference type="ARBA" id="ARBA00022692"/>
    </source>
</evidence>
<gene>
    <name evidence="11" type="ORF">OUZ56_019861</name>
</gene>
<comment type="caution">
    <text evidence="11">The sequence shown here is derived from an EMBL/GenBank/DDBJ whole genome shotgun (WGS) entry which is preliminary data.</text>
</comment>
<evidence type="ECO:0000256" key="6">
    <source>
        <dbReference type="ARBA" id="ARBA00023065"/>
    </source>
</evidence>
<evidence type="ECO:0000256" key="8">
    <source>
        <dbReference type="SAM" id="Coils"/>
    </source>
</evidence>
<evidence type="ECO:0000256" key="9">
    <source>
        <dbReference type="SAM" id="MobiDB-lite"/>
    </source>
</evidence>
<feature type="transmembrane region" description="Helical" evidence="10">
    <location>
        <begin position="876"/>
        <end position="897"/>
    </location>
</feature>
<dbReference type="PANTHER" id="PTHR11629:SF63">
    <property type="entry name" value="V-TYPE PROTON ATPASE SUBUNIT A"/>
    <property type="match status" value="1"/>
</dbReference>
<accession>A0ABQ9ZCU7</accession>
<evidence type="ECO:0000313" key="12">
    <source>
        <dbReference type="Proteomes" id="UP001234178"/>
    </source>
</evidence>
<keyword evidence="3" id="KW-0813">Transport</keyword>
<dbReference type="InterPro" id="IPR002490">
    <property type="entry name" value="V-ATPase_116kDa_su"/>
</dbReference>
<feature type="transmembrane region" description="Helical" evidence="10">
    <location>
        <begin position="1025"/>
        <end position="1049"/>
    </location>
</feature>
<feature type="transmembrane region" description="Helical" evidence="10">
    <location>
        <begin position="758"/>
        <end position="776"/>
    </location>
</feature>
<keyword evidence="4 10" id="KW-0812">Transmembrane</keyword>
<feature type="coiled-coil region" evidence="8">
    <location>
        <begin position="285"/>
        <end position="312"/>
    </location>
</feature>
<comment type="similarity">
    <text evidence="2">Belongs to the V-ATPase 116 kDa subunit family.</text>
</comment>
<feature type="region of interest" description="Disordered" evidence="9">
    <location>
        <begin position="910"/>
        <end position="961"/>
    </location>
</feature>
<feature type="compositionally biased region" description="Basic and acidic residues" evidence="9">
    <location>
        <begin position="940"/>
        <end position="953"/>
    </location>
</feature>
<name>A0ABQ9ZCU7_9CRUS</name>
<evidence type="ECO:0000256" key="2">
    <source>
        <dbReference type="ARBA" id="ARBA00009904"/>
    </source>
</evidence>
<keyword evidence="12" id="KW-1185">Reference proteome</keyword>